<evidence type="ECO:0000256" key="2">
    <source>
        <dbReference type="ARBA" id="ARBA00022737"/>
    </source>
</evidence>
<gene>
    <name evidence="6" type="ORF">GBAR_LOCUS11768</name>
</gene>
<dbReference type="PROSITE" id="PS50144">
    <property type="entry name" value="MATH"/>
    <property type="match status" value="1"/>
</dbReference>
<evidence type="ECO:0000313" key="7">
    <source>
        <dbReference type="Proteomes" id="UP001174909"/>
    </source>
</evidence>
<dbReference type="EMBL" id="CASHTH010001764">
    <property type="protein sequence ID" value="CAI8019588.1"/>
    <property type="molecule type" value="Genomic_DNA"/>
</dbReference>
<dbReference type="InterPro" id="IPR001293">
    <property type="entry name" value="Znf_TRAF"/>
</dbReference>
<proteinExistence type="predicted"/>
<keyword evidence="7" id="KW-1185">Reference proteome</keyword>
<dbReference type="PANTHER" id="PTHR10131">
    <property type="entry name" value="TNF RECEPTOR ASSOCIATED FACTOR"/>
    <property type="match status" value="1"/>
</dbReference>
<dbReference type="Pfam" id="PF02176">
    <property type="entry name" value="zf-TRAF"/>
    <property type="match status" value="1"/>
</dbReference>
<dbReference type="AlphaFoldDB" id="A0AA35RXJ5"/>
<keyword evidence="1" id="KW-0479">Metal-binding</keyword>
<keyword evidence="3" id="KW-0863">Zinc-finger</keyword>
<evidence type="ECO:0000256" key="1">
    <source>
        <dbReference type="ARBA" id="ARBA00022723"/>
    </source>
</evidence>
<keyword evidence="2" id="KW-0677">Repeat</keyword>
<feature type="domain" description="MATH" evidence="5">
    <location>
        <begin position="68"/>
        <end position="216"/>
    </location>
</feature>
<dbReference type="SMART" id="SM00061">
    <property type="entry name" value="MATH"/>
    <property type="match status" value="1"/>
</dbReference>
<dbReference type="GO" id="GO:0008270">
    <property type="term" value="F:zinc ion binding"/>
    <property type="evidence" value="ECO:0007669"/>
    <property type="project" value="UniProtKB-KW"/>
</dbReference>
<accession>A0AA35RXJ5</accession>
<sequence length="222" mass="25348">MEEECPKAKVPCKFSFAGCKVKLKRDLVQRHLDTSKDEHLEMIASECKRLKADVGNLQLVVAQISPFLSPLELPMNNFERFRSGGTVWRSNAFYTHFGGYKLCLGVSPNGWAEGDSSTYVGVAIYMMKGEFDSRLKWPFKGAITVELINQRKGGESCKKVIVDQYTDPRHFERVTEGDIRDNGWGYPQFISHSDLYKPEESKEYLVNDTLIFRVTNIEVFSV</sequence>
<reference evidence="6" key="1">
    <citation type="submission" date="2023-03" db="EMBL/GenBank/DDBJ databases">
        <authorList>
            <person name="Steffen K."/>
            <person name="Cardenas P."/>
        </authorList>
    </citation>
    <scope>NUCLEOTIDE SEQUENCE</scope>
</reference>
<dbReference type="Pfam" id="PF21355">
    <property type="entry name" value="TRAF-mep_MATH"/>
    <property type="match status" value="1"/>
</dbReference>
<keyword evidence="6" id="KW-0675">Receptor</keyword>
<comment type="caution">
    <text evidence="6">The sequence shown here is derived from an EMBL/GenBank/DDBJ whole genome shotgun (WGS) entry which is preliminary data.</text>
</comment>
<dbReference type="PANTHER" id="PTHR10131:SF94">
    <property type="entry name" value="TNF RECEPTOR-ASSOCIATED FACTOR 4"/>
    <property type="match status" value="1"/>
</dbReference>
<protein>
    <submittedName>
        <fullName evidence="6">TNF receptor-associated factor 4</fullName>
    </submittedName>
</protein>
<organism evidence="6 7">
    <name type="scientific">Geodia barretti</name>
    <name type="common">Barrett's horny sponge</name>
    <dbReference type="NCBI Taxonomy" id="519541"/>
    <lineage>
        <taxon>Eukaryota</taxon>
        <taxon>Metazoa</taxon>
        <taxon>Porifera</taxon>
        <taxon>Demospongiae</taxon>
        <taxon>Heteroscleromorpha</taxon>
        <taxon>Tetractinellida</taxon>
        <taxon>Astrophorina</taxon>
        <taxon>Geodiidae</taxon>
        <taxon>Geodia</taxon>
    </lineage>
</organism>
<name>A0AA35RXJ5_GEOBA</name>
<keyword evidence="4" id="KW-0862">Zinc</keyword>
<dbReference type="InterPro" id="IPR002083">
    <property type="entry name" value="MATH/TRAF_dom"/>
</dbReference>
<dbReference type="SUPFAM" id="SSF49599">
    <property type="entry name" value="TRAF domain-like"/>
    <property type="match status" value="1"/>
</dbReference>
<dbReference type="Gene3D" id="2.60.210.10">
    <property type="entry name" value="Apoptosis, Tumor Necrosis Factor Receptor Associated Protein 2, Chain A"/>
    <property type="match status" value="1"/>
</dbReference>
<evidence type="ECO:0000256" key="3">
    <source>
        <dbReference type="ARBA" id="ARBA00022771"/>
    </source>
</evidence>
<dbReference type="Proteomes" id="UP001174909">
    <property type="component" value="Unassembled WGS sequence"/>
</dbReference>
<dbReference type="InterPro" id="IPR049342">
    <property type="entry name" value="TRAF1-6_MATH_dom"/>
</dbReference>
<evidence type="ECO:0000313" key="6">
    <source>
        <dbReference type="EMBL" id="CAI8019588.1"/>
    </source>
</evidence>
<evidence type="ECO:0000259" key="5">
    <source>
        <dbReference type="PROSITE" id="PS50144"/>
    </source>
</evidence>
<dbReference type="GO" id="GO:0043122">
    <property type="term" value="P:regulation of canonical NF-kappaB signal transduction"/>
    <property type="evidence" value="ECO:0007669"/>
    <property type="project" value="TreeGrafter"/>
</dbReference>
<evidence type="ECO:0000256" key="4">
    <source>
        <dbReference type="ARBA" id="ARBA00022833"/>
    </source>
</evidence>
<dbReference type="InterPro" id="IPR008974">
    <property type="entry name" value="TRAF-like"/>
</dbReference>